<sequence length="184" mass="19123">MDWVGAPDALVGGGLSVRLYRFSCAFRMKRLTVERRGHIARCFLAGFGGVHALLGVRGAFALGIDLLARGDQVGLGAGEQERGGLGLALAAINSNRAWAACCWACSARRSAASARARAWVAACSADSSAACRACSRWSAEAAATATSRRAASSTARVSANSARVSASTIARVSRAGRWQPPRAR</sequence>
<feature type="region of interest" description="Disordered" evidence="1">
    <location>
        <begin position="158"/>
        <end position="184"/>
    </location>
</feature>
<accession>A0ABW4T2F9</accession>
<proteinExistence type="predicted"/>
<dbReference type="EMBL" id="JBHUFV010000043">
    <property type="protein sequence ID" value="MFD1935404.1"/>
    <property type="molecule type" value="Genomic_DNA"/>
</dbReference>
<comment type="caution">
    <text evidence="2">The sequence shown here is derived from an EMBL/GenBank/DDBJ whole genome shotgun (WGS) entry which is preliminary data.</text>
</comment>
<name>A0ABW4T2F9_9ACTN</name>
<evidence type="ECO:0000313" key="2">
    <source>
        <dbReference type="EMBL" id="MFD1935404.1"/>
    </source>
</evidence>
<evidence type="ECO:0000256" key="1">
    <source>
        <dbReference type="SAM" id="MobiDB-lite"/>
    </source>
</evidence>
<protein>
    <submittedName>
        <fullName evidence="2">Uncharacterized protein</fullName>
    </submittedName>
</protein>
<gene>
    <name evidence="2" type="ORF">ACFSKW_28405</name>
</gene>
<feature type="compositionally biased region" description="Low complexity" evidence="1">
    <location>
        <begin position="158"/>
        <end position="167"/>
    </location>
</feature>
<dbReference type="Proteomes" id="UP001597368">
    <property type="component" value="Unassembled WGS sequence"/>
</dbReference>
<reference evidence="3" key="1">
    <citation type="journal article" date="2019" name="Int. J. Syst. Evol. Microbiol.">
        <title>The Global Catalogue of Microorganisms (GCM) 10K type strain sequencing project: providing services to taxonomists for standard genome sequencing and annotation.</title>
        <authorList>
            <consortium name="The Broad Institute Genomics Platform"/>
            <consortium name="The Broad Institute Genome Sequencing Center for Infectious Disease"/>
            <person name="Wu L."/>
            <person name="Ma J."/>
        </authorList>
    </citation>
    <scope>NUCLEOTIDE SEQUENCE [LARGE SCALE GENOMIC DNA]</scope>
    <source>
        <strain evidence="3">ICMP 6774ER</strain>
    </source>
</reference>
<evidence type="ECO:0000313" key="3">
    <source>
        <dbReference type="Proteomes" id="UP001597368"/>
    </source>
</evidence>
<organism evidence="2 3">
    <name type="scientific">Nonomuraea mangrovi</name>
    <dbReference type="NCBI Taxonomy" id="2316207"/>
    <lineage>
        <taxon>Bacteria</taxon>
        <taxon>Bacillati</taxon>
        <taxon>Actinomycetota</taxon>
        <taxon>Actinomycetes</taxon>
        <taxon>Streptosporangiales</taxon>
        <taxon>Streptosporangiaceae</taxon>
        <taxon>Nonomuraea</taxon>
    </lineage>
</organism>
<keyword evidence="3" id="KW-1185">Reference proteome</keyword>